<feature type="chain" id="PRO_5045997545" evidence="5">
    <location>
        <begin position="24"/>
        <end position="749"/>
    </location>
</feature>
<keyword evidence="4" id="KW-0456">Lyase</keyword>
<evidence type="ECO:0000256" key="3">
    <source>
        <dbReference type="ARBA" id="ARBA00022764"/>
    </source>
</evidence>
<keyword evidence="3" id="KW-0574">Periplasm</keyword>
<dbReference type="PANTHER" id="PTHR39210:SF1">
    <property type="entry name" value="HEPARIN-SULFATE LYASE"/>
    <property type="match status" value="1"/>
</dbReference>
<evidence type="ECO:0000259" key="6">
    <source>
        <dbReference type="Pfam" id="PF05426"/>
    </source>
</evidence>
<evidence type="ECO:0000313" key="9">
    <source>
        <dbReference type="Proteomes" id="UP001217083"/>
    </source>
</evidence>
<evidence type="ECO:0000256" key="4">
    <source>
        <dbReference type="ARBA" id="ARBA00023239"/>
    </source>
</evidence>
<gene>
    <name evidence="8" type="ORF">PY091_15305</name>
</gene>
<dbReference type="Gene3D" id="1.50.10.100">
    <property type="entry name" value="Chondroitin AC/alginate lyase"/>
    <property type="match status" value="1"/>
</dbReference>
<keyword evidence="2 5" id="KW-0732">Signal</keyword>
<proteinExistence type="predicted"/>
<feature type="domain" description="Alginate lyase" evidence="6">
    <location>
        <begin position="94"/>
        <end position="318"/>
    </location>
</feature>
<sequence length="749" mass="85476">MNRIVQALHVLYLLVLIPGHASSQEHPSLTITKEGVVNIQRELGELPLFDVSLEQVKVQVDAEISSGIDVPIPKDYSGGYTHERHKLNYLTMQKAGLLYQVLDDEKYAIYVRDMLMQYADMYPTLPLHPKERSYARGKLFWQCLNDANWLVYTSQAYDCIYEWLSKKQRQDLEINLFRPFADFLSTGNPKFFNRIHNHSTWGNAAVGMIGLVMDDDELVQKALYGLPDDNIEPNAKDNDGGFIKTENGKSGFLANLDEPFSPDGYYTEGPYYQRYAMYPFLIFAQSLHNARPELGIFEFKDSVLLKSVNTLLQLTDKNGDFFALNDAQKGMSYQTSSLVTAVDLSYYYGGKDTSLLHIAEQQGKVILSDAGMEVAKGVNQNTSRPFKRKSMQFSDGANGKQGGLSVLRSKDESLTLVFKYTAQGLSHGHYDKLSYSLYEQGKEVVQDYGMVRYVNIEQKGGGNYLKENNTWAKQTIAHNTLVKDETSHFQGTYEIGSKYHSNLYFFDASNSKVQIISAVESNAYTDTQMHRTMAMIEEETYGKPFVFDILRVNSQKPAKYDLPLHYLGQPIQFGFDYQATATLEPLGTANGYQHIFLEGKGQFRKKSNATFSWMHQNHFYTLTTIVSQNEQFLLGRLGANDPQYNLRRDPVIIHRKEKTKDALFVSIMEPHGSYSPVTEMAKNAKSNIEHIEVIYNNKDYIGVQIKGKNWLDKIFILANTENDKSKKHRLTINGKLYEWVGPYTYQNKK</sequence>
<dbReference type="Pfam" id="PF07940">
    <property type="entry name" value="Hepar_II_III_C"/>
    <property type="match status" value="1"/>
</dbReference>
<evidence type="ECO:0000256" key="1">
    <source>
        <dbReference type="ARBA" id="ARBA00004418"/>
    </source>
</evidence>
<dbReference type="Gene3D" id="2.70.98.70">
    <property type="match status" value="1"/>
</dbReference>
<comment type="subcellular location">
    <subcellularLocation>
        <location evidence="1">Periplasm</location>
    </subcellularLocation>
</comment>
<dbReference type="Proteomes" id="UP001217083">
    <property type="component" value="Unassembled WGS sequence"/>
</dbReference>
<protein>
    <submittedName>
        <fullName evidence="8">Heparinase II/III family protein</fullName>
    </submittedName>
</protein>
<dbReference type="InterPro" id="IPR008397">
    <property type="entry name" value="Alginate_lyase_dom"/>
</dbReference>
<evidence type="ECO:0000313" key="8">
    <source>
        <dbReference type="EMBL" id="MDF0708592.1"/>
    </source>
</evidence>
<name>A0ABT5XRR0_9FLAO</name>
<dbReference type="Pfam" id="PF05426">
    <property type="entry name" value="Alginate_lyase"/>
    <property type="match status" value="1"/>
</dbReference>
<evidence type="ECO:0000256" key="2">
    <source>
        <dbReference type="ARBA" id="ARBA00022729"/>
    </source>
</evidence>
<dbReference type="RefSeq" id="WP_275650478.1">
    <property type="nucleotide sequence ID" value="NZ_JARFVA010000006.1"/>
</dbReference>
<keyword evidence="9" id="KW-1185">Reference proteome</keyword>
<organism evidence="8 9">
    <name type="scientific">Flagellimonas okinawensis</name>
    <dbReference type="NCBI Taxonomy" id="3031324"/>
    <lineage>
        <taxon>Bacteria</taxon>
        <taxon>Pseudomonadati</taxon>
        <taxon>Bacteroidota</taxon>
        <taxon>Flavobacteriia</taxon>
        <taxon>Flavobacteriales</taxon>
        <taxon>Flavobacteriaceae</taxon>
        <taxon>Flagellimonas</taxon>
    </lineage>
</organism>
<dbReference type="SUPFAM" id="SSF48230">
    <property type="entry name" value="Chondroitin AC/alginate lyase"/>
    <property type="match status" value="1"/>
</dbReference>
<evidence type="ECO:0000259" key="7">
    <source>
        <dbReference type="Pfam" id="PF07940"/>
    </source>
</evidence>
<feature type="signal peptide" evidence="5">
    <location>
        <begin position="1"/>
        <end position="23"/>
    </location>
</feature>
<reference evidence="8 9" key="1">
    <citation type="submission" date="2023-03" db="EMBL/GenBank/DDBJ databases">
        <title>Muricauda XX sp. nov. and Muricauda XXX sp. nov., two novel species isolated from Okinawa Trough.</title>
        <authorList>
            <person name="Cao W."/>
            <person name="Deng X."/>
        </authorList>
    </citation>
    <scope>NUCLEOTIDE SEQUENCE [LARGE SCALE GENOMIC DNA]</scope>
    <source>
        <strain evidence="8 9">81s02</strain>
    </source>
</reference>
<dbReference type="PANTHER" id="PTHR39210">
    <property type="entry name" value="HEPARIN-SULFATE LYASE"/>
    <property type="match status" value="1"/>
</dbReference>
<evidence type="ECO:0000256" key="5">
    <source>
        <dbReference type="SAM" id="SignalP"/>
    </source>
</evidence>
<dbReference type="EMBL" id="JARFVA010000006">
    <property type="protein sequence ID" value="MDF0708592.1"/>
    <property type="molecule type" value="Genomic_DNA"/>
</dbReference>
<comment type="caution">
    <text evidence="8">The sequence shown here is derived from an EMBL/GenBank/DDBJ whole genome shotgun (WGS) entry which is preliminary data.</text>
</comment>
<dbReference type="InterPro" id="IPR012480">
    <property type="entry name" value="Hepar_II_III_C"/>
</dbReference>
<feature type="domain" description="Heparinase II/III-like C-terminal" evidence="7">
    <location>
        <begin position="395"/>
        <end position="567"/>
    </location>
</feature>
<accession>A0ABT5XRR0</accession>
<dbReference type="InterPro" id="IPR008929">
    <property type="entry name" value="Chondroitin_lyas"/>
</dbReference>